<dbReference type="SUPFAM" id="SSF56808">
    <property type="entry name" value="Ribosomal protein L1"/>
    <property type="match status" value="1"/>
</dbReference>
<evidence type="ECO:0000256" key="9">
    <source>
        <dbReference type="HAMAP-Rule" id="MF_01318"/>
    </source>
</evidence>
<keyword evidence="5 9" id="KW-0694">RNA-binding</keyword>
<dbReference type="InterPro" id="IPR016095">
    <property type="entry name" value="Ribosomal_uL1_3-a/b-sand"/>
</dbReference>
<keyword evidence="9" id="KW-0820">tRNA-binding</keyword>
<dbReference type="GO" id="GO:0003735">
    <property type="term" value="F:structural constituent of ribosome"/>
    <property type="evidence" value="ECO:0007669"/>
    <property type="project" value="InterPro"/>
</dbReference>
<evidence type="ECO:0000313" key="12">
    <source>
        <dbReference type="Proteomes" id="UP000515913"/>
    </source>
</evidence>
<dbReference type="CDD" id="cd00403">
    <property type="entry name" value="Ribosomal_L1"/>
    <property type="match status" value="1"/>
</dbReference>
<evidence type="ECO:0000313" key="11">
    <source>
        <dbReference type="EMBL" id="QNM14730.1"/>
    </source>
</evidence>
<evidence type="ECO:0000256" key="1">
    <source>
        <dbReference type="ARBA" id="ARBA00010531"/>
    </source>
</evidence>
<dbReference type="RefSeq" id="WP_101474283.1">
    <property type="nucleotide sequence ID" value="NZ_CP060637.1"/>
</dbReference>
<dbReference type="EMBL" id="CP060637">
    <property type="protein sequence ID" value="QNM14730.1"/>
    <property type="molecule type" value="Genomic_DNA"/>
</dbReference>
<dbReference type="Gene3D" id="3.30.190.20">
    <property type="match status" value="1"/>
</dbReference>
<gene>
    <name evidence="9" type="primary">rplA</name>
    <name evidence="11" type="ORF">H9Q81_07070</name>
</gene>
<dbReference type="Pfam" id="PF00687">
    <property type="entry name" value="Ribosomal_L1"/>
    <property type="match status" value="1"/>
</dbReference>
<dbReference type="PIRSF" id="PIRSF002155">
    <property type="entry name" value="Ribosomal_L1"/>
    <property type="match status" value="1"/>
</dbReference>
<keyword evidence="2 9" id="KW-0678">Repressor</keyword>
<dbReference type="GO" id="GO:0015934">
    <property type="term" value="C:large ribosomal subunit"/>
    <property type="evidence" value="ECO:0007669"/>
    <property type="project" value="InterPro"/>
</dbReference>
<dbReference type="InterPro" id="IPR023674">
    <property type="entry name" value="Ribosomal_uL1-like"/>
</dbReference>
<comment type="subunit">
    <text evidence="9">Part of the 50S ribosomal subunit.</text>
</comment>
<keyword evidence="3 9" id="KW-0699">rRNA-binding</keyword>
<dbReference type="GO" id="GO:0000049">
    <property type="term" value="F:tRNA binding"/>
    <property type="evidence" value="ECO:0007669"/>
    <property type="project" value="UniProtKB-KW"/>
</dbReference>
<dbReference type="PANTHER" id="PTHR36427">
    <property type="entry name" value="54S RIBOSOMAL PROTEIN L1, MITOCHONDRIAL"/>
    <property type="match status" value="1"/>
</dbReference>
<accession>A0A7G9GV98</accession>
<sequence length="235" mass="25636">MAKHRGKKYLEIAKLIETGKLYDVKEALELVLKTKTAKFNETVEVALRLGVDPRHAEQQVRGTVVLPHGTGKNVRILAITSGENIDKALAAGADFAGAEEYIEKIQQGWLDFDIVIATPDMMPKIGRLGKILGTKGLMPNPKSGTVTPNIEQAVNEFKKGKLAFRVDKLGSIHVPIGKADFSVDKIEENFKTFLTQITRLKPAASKGQYLRTVAISLTMGPGIKMDPALVAKYVG</sequence>
<evidence type="ECO:0000256" key="10">
    <source>
        <dbReference type="RuleBase" id="RU000659"/>
    </source>
</evidence>
<evidence type="ECO:0000256" key="8">
    <source>
        <dbReference type="ARBA" id="ARBA00035241"/>
    </source>
</evidence>
<comment type="function">
    <text evidence="9">Protein L1 is also a translational repressor protein, it controls the translation of the L11 operon by binding to its mRNA.</text>
</comment>
<dbReference type="InterPro" id="IPR028364">
    <property type="entry name" value="Ribosomal_uL1/biogenesis"/>
</dbReference>
<comment type="function">
    <text evidence="9">Binds directly to 23S rRNA. The L1 stalk is quite mobile in the ribosome, and is involved in E site tRNA release.</text>
</comment>
<comment type="similarity">
    <text evidence="1 9 10">Belongs to the universal ribosomal protein uL1 family.</text>
</comment>
<dbReference type="FunFam" id="3.40.50.790:FF:000001">
    <property type="entry name" value="50S ribosomal protein L1"/>
    <property type="match status" value="1"/>
</dbReference>
<evidence type="ECO:0000256" key="2">
    <source>
        <dbReference type="ARBA" id="ARBA00022491"/>
    </source>
</evidence>
<dbReference type="Gene3D" id="3.40.50.790">
    <property type="match status" value="1"/>
</dbReference>
<name>A0A7G9GV98_9FUSO</name>
<evidence type="ECO:0000256" key="3">
    <source>
        <dbReference type="ARBA" id="ARBA00022730"/>
    </source>
</evidence>
<organism evidence="11 12">
    <name type="scientific">Fusobacterium hominis</name>
    <dbReference type="NCBI Taxonomy" id="2764326"/>
    <lineage>
        <taxon>Bacteria</taxon>
        <taxon>Fusobacteriati</taxon>
        <taxon>Fusobacteriota</taxon>
        <taxon>Fusobacteriia</taxon>
        <taxon>Fusobacteriales</taxon>
        <taxon>Fusobacteriaceae</taxon>
        <taxon>Fusobacterium</taxon>
    </lineage>
</organism>
<dbReference type="GO" id="GO:0019843">
    <property type="term" value="F:rRNA binding"/>
    <property type="evidence" value="ECO:0007669"/>
    <property type="project" value="UniProtKB-UniRule"/>
</dbReference>
<dbReference type="GO" id="GO:0006412">
    <property type="term" value="P:translation"/>
    <property type="evidence" value="ECO:0007669"/>
    <property type="project" value="UniProtKB-UniRule"/>
</dbReference>
<dbReference type="InterPro" id="IPR023673">
    <property type="entry name" value="Ribosomal_uL1_CS"/>
</dbReference>
<evidence type="ECO:0000256" key="4">
    <source>
        <dbReference type="ARBA" id="ARBA00022845"/>
    </source>
</evidence>
<dbReference type="PANTHER" id="PTHR36427:SF3">
    <property type="entry name" value="LARGE RIBOSOMAL SUBUNIT PROTEIN UL1M"/>
    <property type="match status" value="1"/>
</dbReference>
<keyword evidence="7 9" id="KW-0687">Ribonucleoprotein</keyword>
<dbReference type="Proteomes" id="UP000515913">
    <property type="component" value="Chromosome"/>
</dbReference>
<dbReference type="NCBIfam" id="TIGR01169">
    <property type="entry name" value="rplA_bact"/>
    <property type="match status" value="1"/>
</dbReference>
<evidence type="ECO:0000256" key="7">
    <source>
        <dbReference type="ARBA" id="ARBA00023274"/>
    </source>
</evidence>
<keyword evidence="6 9" id="KW-0689">Ribosomal protein</keyword>
<dbReference type="GO" id="GO:0006417">
    <property type="term" value="P:regulation of translation"/>
    <property type="evidence" value="ECO:0007669"/>
    <property type="project" value="UniProtKB-KW"/>
</dbReference>
<keyword evidence="12" id="KW-1185">Reference proteome</keyword>
<reference evidence="11 12" key="1">
    <citation type="submission" date="2020-08" db="EMBL/GenBank/DDBJ databases">
        <authorList>
            <person name="Liu C."/>
            <person name="Sun Q."/>
        </authorList>
    </citation>
    <scope>NUCLEOTIDE SEQUENCE [LARGE SCALE GENOMIC DNA]</scope>
    <source>
        <strain evidence="11 12">NSJ-57</strain>
    </source>
</reference>
<dbReference type="HAMAP" id="MF_01318_B">
    <property type="entry name" value="Ribosomal_uL1_B"/>
    <property type="match status" value="1"/>
</dbReference>
<dbReference type="InterPro" id="IPR005878">
    <property type="entry name" value="Ribosom_uL1_bac-type"/>
</dbReference>
<dbReference type="InterPro" id="IPR002143">
    <property type="entry name" value="Ribosomal_uL1"/>
</dbReference>
<keyword evidence="4 9" id="KW-0810">Translation regulation</keyword>
<dbReference type="PROSITE" id="PS01199">
    <property type="entry name" value="RIBOSOMAL_L1"/>
    <property type="match status" value="1"/>
</dbReference>
<dbReference type="KEGG" id="fho:H9Q81_07070"/>
<protein>
    <recommendedName>
        <fullName evidence="8 9">Large ribosomal subunit protein uL1</fullName>
    </recommendedName>
</protein>
<dbReference type="AlphaFoldDB" id="A0A7G9GV98"/>
<proteinExistence type="inferred from homology"/>
<evidence type="ECO:0000256" key="5">
    <source>
        <dbReference type="ARBA" id="ARBA00022884"/>
    </source>
</evidence>
<evidence type="ECO:0000256" key="6">
    <source>
        <dbReference type="ARBA" id="ARBA00022980"/>
    </source>
</evidence>